<feature type="compositionally biased region" description="Polar residues" evidence="1">
    <location>
        <begin position="20"/>
        <end position="29"/>
    </location>
</feature>
<reference evidence="3" key="1">
    <citation type="journal article" date="2011" name="Nat. Commun.">
        <title>Effector diversification within compartments of the Leptosphaeria maculans genome affected by Repeat-Induced Point mutations.</title>
        <authorList>
            <person name="Rouxel T."/>
            <person name="Grandaubert J."/>
            <person name="Hane J.K."/>
            <person name="Hoede C."/>
            <person name="van de Wouw A.P."/>
            <person name="Couloux A."/>
            <person name="Dominguez V."/>
            <person name="Anthouard V."/>
            <person name="Bally P."/>
            <person name="Bourras S."/>
            <person name="Cozijnsen A.J."/>
            <person name="Ciuffetti L.M."/>
            <person name="Degrave A."/>
            <person name="Dilmaghani A."/>
            <person name="Duret L."/>
            <person name="Fudal I."/>
            <person name="Goodwin S.B."/>
            <person name="Gout L."/>
            <person name="Glaser N."/>
            <person name="Linglin J."/>
            <person name="Kema G.H.J."/>
            <person name="Lapalu N."/>
            <person name="Lawrence C.B."/>
            <person name="May K."/>
            <person name="Meyer M."/>
            <person name="Ollivier B."/>
            <person name="Poulain J."/>
            <person name="Schoch C.L."/>
            <person name="Simon A."/>
            <person name="Spatafora J.W."/>
            <person name="Stachowiak A."/>
            <person name="Turgeon B.G."/>
            <person name="Tyler B.M."/>
            <person name="Vincent D."/>
            <person name="Weissenbach J."/>
            <person name="Amselem J."/>
            <person name="Quesneville H."/>
            <person name="Oliver R.P."/>
            <person name="Wincker P."/>
            <person name="Balesdent M.-H."/>
            <person name="Howlett B.J."/>
        </authorList>
    </citation>
    <scope>NUCLEOTIDE SEQUENCE [LARGE SCALE GENOMIC DNA]</scope>
    <source>
        <strain evidence="3">JN3 / isolate v23.1.3 / race Av1-4-5-6-7-8</strain>
    </source>
</reference>
<evidence type="ECO:0000313" key="3">
    <source>
        <dbReference type="Proteomes" id="UP000002668"/>
    </source>
</evidence>
<keyword evidence="3" id="KW-1185">Reference proteome</keyword>
<dbReference type="AlphaFoldDB" id="E5A518"/>
<dbReference type="EMBL" id="FP929134">
    <property type="protein sequence ID" value="CBX98716.1"/>
    <property type="molecule type" value="Genomic_DNA"/>
</dbReference>
<gene>
    <name evidence="2" type="ORF">LEMA_uP079550.1</name>
</gene>
<sequence length="83" mass="8742">MSGTAVHLAPQRGGFGCRTGRTSNPSSGSPGLRLRHVLWKCPGFIPWGNNIHPASGHFTVLPPLGAGVHLGKAGHAKSKRWDP</sequence>
<protein>
    <submittedName>
        <fullName evidence="2">Predicted protein</fullName>
    </submittedName>
</protein>
<dbReference type="HOGENOM" id="CLU_2542992_0_0_1"/>
<accession>E5A518</accession>
<dbReference type="InParanoid" id="E5A518"/>
<feature type="region of interest" description="Disordered" evidence="1">
    <location>
        <begin position="1"/>
        <end position="31"/>
    </location>
</feature>
<evidence type="ECO:0000256" key="1">
    <source>
        <dbReference type="SAM" id="MobiDB-lite"/>
    </source>
</evidence>
<dbReference type="VEuPathDB" id="FungiDB:LEMA_uP079550.1"/>
<evidence type="ECO:0000313" key="2">
    <source>
        <dbReference type="EMBL" id="CBX98716.1"/>
    </source>
</evidence>
<organism evidence="3">
    <name type="scientific">Leptosphaeria maculans (strain JN3 / isolate v23.1.3 / race Av1-4-5-6-7-8)</name>
    <name type="common">Blackleg fungus</name>
    <name type="synonym">Phoma lingam</name>
    <dbReference type="NCBI Taxonomy" id="985895"/>
    <lineage>
        <taxon>Eukaryota</taxon>
        <taxon>Fungi</taxon>
        <taxon>Dikarya</taxon>
        <taxon>Ascomycota</taxon>
        <taxon>Pezizomycotina</taxon>
        <taxon>Dothideomycetes</taxon>
        <taxon>Pleosporomycetidae</taxon>
        <taxon>Pleosporales</taxon>
        <taxon>Pleosporineae</taxon>
        <taxon>Leptosphaeriaceae</taxon>
        <taxon>Plenodomus</taxon>
        <taxon>Plenodomus lingam/Leptosphaeria maculans species complex</taxon>
    </lineage>
</organism>
<proteinExistence type="predicted"/>
<name>E5A518_LEPMJ</name>
<dbReference type="Proteomes" id="UP000002668">
    <property type="component" value="Genome"/>
</dbReference>